<keyword evidence="1" id="KW-0472">Membrane</keyword>
<evidence type="ECO:0000313" key="3">
    <source>
        <dbReference type="Proteomes" id="UP000092444"/>
    </source>
</evidence>
<dbReference type="AlphaFoldDB" id="A0A1B0FKT2"/>
<dbReference type="EnsemblMetazoa" id="GMOY004476-RA">
    <property type="protein sequence ID" value="GMOY004476-PA"/>
    <property type="gene ID" value="GMOY004476"/>
</dbReference>
<sequence>MNNLKRNIKNYLLLTDSESYSEDVHKFCLEQIQDGRQVVLITTKQFVYAPLTQGSQLSGEQLQRLLIIYISGVIKIKCNRVHEFIYLLLLLLSFSLMFFFFFFFFLNLLNDILLCNVNNCPFFLPSFFFFYIYIYIHKYLKGFIVAIYNVLMYCINKQKKNKKKMFKTRHCQADVHNDMDVIYGIAFSLVLSELNAEKSTAEAREVIAVDLE</sequence>
<accession>A0A1B0FKT2</accession>
<dbReference type="Proteomes" id="UP000092444">
    <property type="component" value="Unassembled WGS sequence"/>
</dbReference>
<feature type="transmembrane region" description="Helical" evidence="1">
    <location>
        <begin position="84"/>
        <end position="108"/>
    </location>
</feature>
<evidence type="ECO:0000313" key="2">
    <source>
        <dbReference type="EnsemblMetazoa" id="GMOY004476-PA"/>
    </source>
</evidence>
<protein>
    <submittedName>
        <fullName evidence="2">Uncharacterized protein</fullName>
    </submittedName>
</protein>
<keyword evidence="1" id="KW-1133">Transmembrane helix</keyword>
<dbReference type="EMBL" id="CCAG010011104">
    <property type="status" value="NOT_ANNOTATED_CDS"/>
    <property type="molecule type" value="Genomic_DNA"/>
</dbReference>
<keyword evidence="1" id="KW-0812">Transmembrane</keyword>
<feature type="transmembrane region" description="Helical" evidence="1">
    <location>
        <begin position="128"/>
        <end position="155"/>
    </location>
</feature>
<reference evidence="2" key="1">
    <citation type="submission" date="2020-05" db="UniProtKB">
        <authorList>
            <consortium name="EnsemblMetazoa"/>
        </authorList>
    </citation>
    <scope>IDENTIFICATION</scope>
    <source>
        <strain evidence="2">Yale</strain>
    </source>
</reference>
<keyword evidence="3" id="KW-1185">Reference proteome</keyword>
<organism evidence="2 3">
    <name type="scientific">Glossina morsitans morsitans</name>
    <name type="common">Savannah tsetse fly</name>
    <dbReference type="NCBI Taxonomy" id="37546"/>
    <lineage>
        <taxon>Eukaryota</taxon>
        <taxon>Metazoa</taxon>
        <taxon>Ecdysozoa</taxon>
        <taxon>Arthropoda</taxon>
        <taxon>Hexapoda</taxon>
        <taxon>Insecta</taxon>
        <taxon>Pterygota</taxon>
        <taxon>Neoptera</taxon>
        <taxon>Endopterygota</taxon>
        <taxon>Diptera</taxon>
        <taxon>Brachycera</taxon>
        <taxon>Muscomorpha</taxon>
        <taxon>Hippoboscoidea</taxon>
        <taxon>Glossinidae</taxon>
        <taxon>Glossina</taxon>
    </lineage>
</organism>
<name>A0A1B0FKT2_GLOMM</name>
<evidence type="ECO:0000256" key="1">
    <source>
        <dbReference type="SAM" id="Phobius"/>
    </source>
</evidence>
<proteinExistence type="predicted"/>
<dbReference type="VEuPathDB" id="VectorBase:GMOY004476"/>